<keyword evidence="2" id="KW-1185">Reference proteome</keyword>
<proteinExistence type="predicted"/>
<dbReference type="Proteomes" id="UP000245444">
    <property type="component" value="Chromosome"/>
</dbReference>
<dbReference type="EMBL" id="CP029553">
    <property type="protein sequence ID" value="AWN48470.1"/>
    <property type="molecule type" value="Genomic_DNA"/>
</dbReference>
<evidence type="ECO:0000313" key="1">
    <source>
        <dbReference type="EMBL" id="AWN48470.1"/>
    </source>
</evidence>
<reference evidence="1 2" key="1">
    <citation type="submission" date="2018-05" db="EMBL/GenBank/DDBJ databases">
        <title>Complete Genome Sequence of Methylobacterium sp. 17Sr1-28.</title>
        <authorList>
            <person name="Srinivasan S."/>
        </authorList>
    </citation>
    <scope>NUCLEOTIDE SEQUENCE [LARGE SCALE GENOMIC DNA]</scope>
    <source>
        <strain evidence="1 2">17Sr1-28</strain>
    </source>
</reference>
<evidence type="ECO:0000313" key="2">
    <source>
        <dbReference type="Proteomes" id="UP000245444"/>
    </source>
</evidence>
<sequence>MPPDRQDAIARVIVLLVRNDAWAEIAPEDLPFVLEGLSEIAHGEFAPDEQMEMAFRSFVQ</sequence>
<gene>
    <name evidence="1" type="ORF">DK419_20675</name>
</gene>
<organism evidence="1 2">
    <name type="scientific">Methylobacterium terrae</name>
    <dbReference type="NCBI Taxonomy" id="2202827"/>
    <lineage>
        <taxon>Bacteria</taxon>
        <taxon>Pseudomonadati</taxon>
        <taxon>Pseudomonadota</taxon>
        <taxon>Alphaproteobacteria</taxon>
        <taxon>Hyphomicrobiales</taxon>
        <taxon>Methylobacteriaceae</taxon>
        <taxon>Methylobacterium</taxon>
    </lineage>
</organism>
<name>A0A2U8WST6_9HYPH</name>
<accession>A0A2U8WST6</accession>
<dbReference type="KEGG" id="mtea:DK419_20675"/>
<dbReference type="AlphaFoldDB" id="A0A2U8WST6"/>
<protein>
    <submittedName>
        <fullName evidence="1">Uncharacterized protein</fullName>
    </submittedName>
</protein>